<sequence>MSDLAHDLAHDLAPGTPAAPAVALPTERLLSASLLLAPTAYLAVDCSYAVQGWDHGPTAAAHLLAAALYGLAALALVGLVRGRVQAVVLVIAVLGVIGNAGVAENSLHVAFGGNDLFDAAGAANVFKMMGFFFPLTFLVVAFALRRRAAAWWPPLLVLGALLFPVAHVANISWLAIIDGIIMLAALGSCRQAVRP</sequence>
<feature type="transmembrane region" description="Helical" evidence="1">
    <location>
        <begin position="151"/>
        <end position="167"/>
    </location>
</feature>
<proteinExistence type="predicted"/>
<evidence type="ECO:0000256" key="1">
    <source>
        <dbReference type="SAM" id="Phobius"/>
    </source>
</evidence>
<dbReference type="RefSeq" id="WP_109693680.1">
    <property type="nucleotide sequence ID" value="NZ_QGDD01000004.1"/>
</dbReference>
<name>A0A316TI21_9ACTN</name>
<feature type="transmembrane region" description="Helical" evidence="1">
    <location>
        <begin position="86"/>
        <end position="103"/>
    </location>
</feature>
<evidence type="ECO:0000313" key="2">
    <source>
        <dbReference type="EMBL" id="PWN02879.1"/>
    </source>
</evidence>
<keyword evidence="3" id="KW-1185">Reference proteome</keyword>
<keyword evidence="1" id="KW-0812">Transmembrane</keyword>
<reference evidence="2 3" key="1">
    <citation type="submission" date="2018-05" db="EMBL/GenBank/DDBJ databases">
        <title>Nocardioides silvaticus genome.</title>
        <authorList>
            <person name="Li C."/>
            <person name="Wang G."/>
        </authorList>
    </citation>
    <scope>NUCLEOTIDE SEQUENCE [LARGE SCALE GENOMIC DNA]</scope>
    <source>
        <strain evidence="2 3">CCTCC AB 2018079</strain>
    </source>
</reference>
<evidence type="ECO:0000313" key="3">
    <source>
        <dbReference type="Proteomes" id="UP000245507"/>
    </source>
</evidence>
<organism evidence="2 3">
    <name type="scientific">Nocardioides silvaticus</name>
    <dbReference type="NCBI Taxonomy" id="2201891"/>
    <lineage>
        <taxon>Bacteria</taxon>
        <taxon>Bacillati</taxon>
        <taxon>Actinomycetota</taxon>
        <taxon>Actinomycetes</taxon>
        <taxon>Propionibacteriales</taxon>
        <taxon>Nocardioidaceae</taxon>
        <taxon>Nocardioides</taxon>
    </lineage>
</organism>
<dbReference type="EMBL" id="QGDD01000004">
    <property type="protein sequence ID" value="PWN02879.1"/>
    <property type="molecule type" value="Genomic_DNA"/>
</dbReference>
<accession>A0A316TI21</accession>
<feature type="transmembrane region" description="Helical" evidence="1">
    <location>
        <begin position="59"/>
        <end position="79"/>
    </location>
</feature>
<dbReference type="AlphaFoldDB" id="A0A316TI21"/>
<dbReference type="Proteomes" id="UP000245507">
    <property type="component" value="Unassembled WGS sequence"/>
</dbReference>
<dbReference type="OrthoDB" id="3790499at2"/>
<protein>
    <submittedName>
        <fullName evidence="2">Uncharacterized protein</fullName>
    </submittedName>
</protein>
<keyword evidence="1" id="KW-0472">Membrane</keyword>
<gene>
    <name evidence="2" type="ORF">DJ010_10795</name>
</gene>
<feature type="transmembrane region" description="Helical" evidence="1">
    <location>
        <begin position="123"/>
        <end position="144"/>
    </location>
</feature>
<comment type="caution">
    <text evidence="2">The sequence shown here is derived from an EMBL/GenBank/DDBJ whole genome shotgun (WGS) entry which is preliminary data.</text>
</comment>
<keyword evidence="1" id="KW-1133">Transmembrane helix</keyword>